<protein>
    <submittedName>
        <fullName evidence="2">Uncharacterized protein</fullName>
    </submittedName>
</protein>
<dbReference type="AlphaFoldDB" id="A0A081CCH1"/>
<evidence type="ECO:0000313" key="3">
    <source>
        <dbReference type="Proteomes" id="UP000053758"/>
    </source>
</evidence>
<evidence type="ECO:0000313" key="2">
    <source>
        <dbReference type="EMBL" id="GAK64367.1"/>
    </source>
</evidence>
<accession>A0A081CCH1</accession>
<evidence type="ECO:0000256" key="1">
    <source>
        <dbReference type="SAM" id="MobiDB-lite"/>
    </source>
</evidence>
<dbReference type="GeneID" id="26303529"/>
<keyword evidence="3" id="KW-1185">Reference proteome</keyword>
<gene>
    <name evidence="2" type="ORF">PAN0_005d2580</name>
</gene>
<organism evidence="2">
    <name type="scientific">Pseudozyma antarctica</name>
    <name type="common">Yeast</name>
    <name type="synonym">Candida antarctica</name>
    <dbReference type="NCBI Taxonomy" id="84753"/>
    <lineage>
        <taxon>Eukaryota</taxon>
        <taxon>Fungi</taxon>
        <taxon>Dikarya</taxon>
        <taxon>Basidiomycota</taxon>
        <taxon>Ustilaginomycotina</taxon>
        <taxon>Ustilaginomycetes</taxon>
        <taxon>Ustilaginales</taxon>
        <taxon>Ustilaginaceae</taxon>
        <taxon>Moesziomyces</taxon>
    </lineage>
</organism>
<feature type="region of interest" description="Disordered" evidence="1">
    <location>
        <begin position="423"/>
        <end position="448"/>
    </location>
</feature>
<reference evidence="2" key="1">
    <citation type="submission" date="2014-07" db="EMBL/GenBank/DDBJ databases">
        <title>Draft genome sequence of the yeast Pseudozyma antarctica JCM 10317 known as a producer of lipase B which used in a wide range of industrial applications.</title>
        <authorList>
            <person name="Morita T."/>
            <person name="Saika A."/>
            <person name="Koike H."/>
        </authorList>
    </citation>
    <scope>NUCLEOTIDE SEQUENCE</scope>
    <source>
        <strain evidence="2">JCM 10317</strain>
    </source>
</reference>
<name>A0A081CCH1_PSEA2</name>
<dbReference type="Proteomes" id="UP000053758">
    <property type="component" value="Unassembled WGS sequence"/>
</dbReference>
<proteinExistence type="predicted"/>
<dbReference type="RefSeq" id="XP_014657307.1">
    <property type="nucleotide sequence ID" value="XM_014801821.1"/>
</dbReference>
<dbReference type="HOGENOM" id="CLU_585254_0_0_1"/>
<dbReference type="EMBL" id="DF830072">
    <property type="protein sequence ID" value="GAK64367.1"/>
    <property type="molecule type" value="Genomic_DNA"/>
</dbReference>
<sequence length="467" mass="52624">MRDPCLIEWVVRRTWEYINPASGFHGVVKRFKKYVVTHRSFEQGRFSDGETDALVYNLVCRLSYGDMLLKVPDKLNKNPNEHSRVEKIVEQADGIGVYRVDQIYVVTYEGHEWAKQRAKLKVQRNAEGVAFFERTTKAGKKVQVLFDDEDWNSVKVQAFDLVLRRQERIQIRPLGGGIEFLSRAGCSAQTSGRKLLPRRNESGYIGVYLLANKTYRAACFVKGENRTVGRNFAAHELDEAIEIYDLVSFYQHGPGALVNRPDMISRYLEMLELDETEQRTPLPDDFTCPSHLHSTAGSLDEPIPLNLVVQIIKNKGTKNTGKTSFRKLIVDVGDGQRTLLKAYKDSDLCHIYGEESQLMRGAVAMLKNLQCSKSLEKTQLIHNKELLVLPLPSGRGKAKAAPLGGLTSDPGNRHRRLRHMEGCPRVASGNGEKAPIQKGRAHRRHSRSADTISTALMTLAGDVTMHQ</sequence>